<dbReference type="AlphaFoldDB" id="A0A099CY57"/>
<dbReference type="GO" id="GO:0005524">
    <property type="term" value="F:ATP binding"/>
    <property type="evidence" value="ECO:0007669"/>
    <property type="project" value="UniProtKB-KW"/>
</dbReference>
<dbReference type="HOGENOM" id="CLU_021467_1_0_6"/>
<evidence type="ECO:0000256" key="2">
    <source>
        <dbReference type="ARBA" id="ARBA00022840"/>
    </source>
</evidence>
<evidence type="ECO:0000256" key="1">
    <source>
        <dbReference type="ARBA" id="ARBA00022741"/>
    </source>
</evidence>
<feature type="domain" description="Aminoglycoside phosphotransferase" evidence="3">
    <location>
        <begin position="28"/>
        <end position="247"/>
    </location>
</feature>
<proteinExistence type="predicted"/>
<reference evidence="4 6" key="1">
    <citation type="submission" date="2014-09" db="EMBL/GenBank/DDBJ databases">
        <title>Xanthomonadaceae 3.5X direct submission.</title>
        <authorList>
            <person name="Fang T."/>
            <person name="Wang H."/>
        </authorList>
    </citation>
    <scope>NUCLEOTIDE SEQUENCE [LARGE SCALE GENOMIC DNA]</scope>
    <source>
        <strain evidence="4 6">3.5X</strain>
    </source>
</reference>
<gene>
    <name evidence="5" type="ORF">HNQ86_001304</name>
    <name evidence="4" type="ORF">LF63_0104640</name>
</gene>
<dbReference type="STRING" id="1543381.LF63_0104640"/>
<evidence type="ECO:0000313" key="6">
    <source>
        <dbReference type="Proteomes" id="UP000029708"/>
    </source>
</evidence>
<dbReference type="Gene3D" id="3.90.1200.10">
    <property type="match status" value="1"/>
</dbReference>
<dbReference type="Gene3D" id="3.30.200.20">
    <property type="entry name" value="Phosphorylase Kinase, domain 1"/>
    <property type="match status" value="1"/>
</dbReference>
<evidence type="ECO:0000259" key="3">
    <source>
        <dbReference type="Pfam" id="PF01636"/>
    </source>
</evidence>
<evidence type="ECO:0000313" key="4">
    <source>
        <dbReference type="EMBL" id="KGI78709.1"/>
    </source>
</evidence>
<dbReference type="Proteomes" id="UP000560000">
    <property type="component" value="Unassembled WGS sequence"/>
</dbReference>
<dbReference type="RefSeq" id="WP_043099965.1">
    <property type="nucleotide sequence ID" value="NZ_JACHET010000001.1"/>
</dbReference>
<dbReference type="OrthoDB" id="9809275at2"/>
<keyword evidence="1" id="KW-0547">Nucleotide-binding</keyword>
<dbReference type="SUPFAM" id="SSF56112">
    <property type="entry name" value="Protein kinase-like (PK-like)"/>
    <property type="match status" value="1"/>
</dbReference>
<dbReference type="GO" id="GO:0016740">
    <property type="term" value="F:transferase activity"/>
    <property type="evidence" value="ECO:0007669"/>
    <property type="project" value="UniProtKB-KW"/>
</dbReference>
<dbReference type="InterPro" id="IPR002575">
    <property type="entry name" value="Aminoglycoside_PTrfase"/>
</dbReference>
<dbReference type="EMBL" id="JROI01000008">
    <property type="protein sequence ID" value="KGI78709.1"/>
    <property type="molecule type" value="Genomic_DNA"/>
</dbReference>
<sequence>MSALPDTERSRQCLRWTRQRLDDAGATLEIASADASFRSYYRAHSGGRSLIVMDAPPDQEDIAPWLAIGERLRAAGLHAPEVLAADVAQGFVLMGDLGSTHYLDVLDEGNVDALYGEAMDALARMQTRLDTDALPPYDEAFLVREMELLPTWFLERHLGLTPDCGQWDVLELAFRRMAVSALAQPKVFVHRDFHSRNLLVVDDNGPGIIDFQGALAGPLTYDLASLLRDCYIAWDRERVEAWTESYRARLRAAGTLSAEVDATRFLRWFDLIGLQRHVKVLGIFCRLHYRDGKHGYLRDLPRVLDYVLDVAGRHAELHDFAELLRRAVSDRDLTQPRDETTAGPTD</sequence>
<keyword evidence="4" id="KW-0808">Transferase</keyword>
<dbReference type="InterPro" id="IPR011009">
    <property type="entry name" value="Kinase-like_dom_sf"/>
</dbReference>
<protein>
    <submittedName>
        <fullName evidence="4">Aminoglycoside phosphotransferase</fullName>
    </submittedName>
</protein>
<keyword evidence="2" id="KW-0067">ATP-binding</keyword>
<accession>A0A099CY57</accession>
<dbReference type="EMBL" id="JACHET010000001">
    <property type="protein sequence ID" value="MBB6183959.1"/>
    <property type="molecule type" value="Genomic_DNA"/>
</dbReference>
<dbReference type="PANTHER" id="PTHR33540:SF1">
    <property type="entry name" value="N-ACETYLMURAMATE_N-ACETYLGLUCOSAMINE KINASE"/>
    <property type="match status" value="1"/>
</dbReference>
<dbReference type="Pfam" id="PF01636">
    <property type="entry name" value="APH"/>
    <property type="match status" value="1"/>
</dbReference>
<dbReference type="PANTHER" id="PTHR33540">
    <property type="entry name" value="TRNA THREONYLCARBAMOYLADENOSINE BIOSYNTHESIS PROTEIN TSAE"/>
    <property type="match status" value="1"/>
</dbReference>
<comment type="caution">
    <text evidence="4">The sequence shown here is derived from an EMBL/GenBank/DDBJ whole genome shotgun (WGS) entry which is preliminary data.</text>
</comment>
<evidence type="ECO:0000313" key="5">
    <source>
        <dbReference type="EMBL" id="MBB6183959.1"/>
    </source>
</evidence>
<keyword evidence="6" id="KW-1185">Reference proteome</keyword>
<name>A0A099CY57_9GAMM</name>
<dbReference type="Proteomes" id="UP000029708">
    <property type="component" value="Unassembled WGS sequence"/>
</dbReference>
<organism evidence="4 6">
    <name type="scientific">Oleiagrimonas soli</name>
    <dbReference type="NCBI Taxonomy" id="1543381"/>
    <lineage>
        <taxon>Bacteria</taxon>
        <taxon>Pseudomonadati</taxon>
        <taxon>Pseudomonadota</taxon>
        <taxon>Gammaproteobacteria</taxon>
        <taxon>Lysobacterales</taxon>
        <taxon>Rhodanobacteraceae</taxon>
        <taxon>Oleiagrimonas</taxon>
    </lineage>
</organism>
<reference evidence="5 7" key="2">
    <citation type="submission" date="2020-08" db="EMBL/GenBank/DDBJ databases">
        <title>Genomic Encyclopedia of Type Strains, Phase IV (KMG-IV): sequencing the most valuable type-strain genomes for metagenomic binning, comparative biology and taxonomic classification.</title>
        <authorList>
            <person name="Goeker M."/>
        </authorList>
    </citation>
    <scope>NUCLEOTIDE SEQUENCE [LARGE SCALE GENOMIC DNA]</scope>
    <source>
        <strain evidence="5 7">DSM 107085</strain>
    </source>
</reference>
<evidence type="ECO:0000313" key="7">
    <source>
        <dbReference type="Proteomes" id="UP000560000"/>
    </source>
</evidence>